<evidence type="ECO:0000259" key="3">
    <source>
        <dbReference type="PROSITE" id="PS50119"/>
    </source>
</evidence>
<keyword evidence="1" id="KW-0479">Metal-binding</keyword>
<dbReference type="PANTHER" id="PTHR25462:SF291">
    <property type="entry name" value="E3 UBIQUITIN-PROTEIN LIGASE TRIM45"/>
    <property type="match status" value="1"/>
</dbReference>
<dbReference type="PANTHER" id="PTHR25462">
    <property type="entry name" value="BONUS, ISOFORM C-RELATED"/>
    <property type="match status" value="1"/>
</dbReference>
<feature type="compositionally biased region" description="Basic and acidic residues" evidence="2">
    <location>
        <begin position="319"/>
        <end position="330"/>
    </location>
</feature>
<dbReference type="InterPro" id="IPR047153">
    <property type="entry name" value="TRIM45/56/19-like"/>
</dbReference>
<evidence type="ECO:0000313" key="5">
    <source>
        <dbReference type="Proteomes" id="UP000683360"/>
    </source>
</evidence>
<reference evidence="4" key="1">
    <citation type="submission" date="2021-03" db="EMBL/GenBank/DDBJ databases">
        <authorList>
            <person name="Bekaert M."/>
        </authorList>
    </citation>
    <scope>NUCLEOTIDE SEQUENCE</scope>
</reference>
<dbReference type="EMBL" id="CAJPWZ010002769">
    <property type="protein sequence ID" value="CAG2245395.1"/>
    <property type="molecule type" value="Genomic_DNA"/>
</dbReference>
<dbReference type="GO" id="GO:0061630">
    <property type="term" value="F:ubiquitin protein ligase activity"/>
    <property type="evidence" value="ECO:0007669"/>
    <property type="project" value="TreeGrafter"/>
</dbReference>
<comment type="caution">
    <text evidence="4">The sequence shown here is derived from an EMBL/GenBank/DDBJ whole genome shotgun (WGS) entry which is preliminary data.</text>
</comment>
<dbReference type="PROSITE" id="PS50119">
    <property type="entry name" value="ZF_BBOX"/>
    <property type="match status" value="1"/>
</dbReference>
<protein>
    <recommendedName>
        <fullName evidence="3">B box-type domain-containing protein</fullName>
    </recommendedName>
</protein>
<keyword evidence="5" id="KW-1185">Reference proteome</keyword>
<dbReference type="InterPro" id="IPR000315">
    <property type="entry name" value="Znf_B-box"/>
</dbReference>
<feature type="domain" description="B box-type" evidence="3">
    <location>
        <begin position="3"/>
        <end position="54"/>
    </location>
</feature>
<evidence type="ECO:0000256" key="1">
    <source>
        <dbReference type="PROSITE-ProRule" id="PRU00024"/>
    </source>
</evidence>
<dbReference type="Gene3D" id="3.30.160.60">
    <property type="entry name" value="Classic Zinc Finger"/>
    <property type="match status" value="1"/>
</dbReference>
<name>A0A8S3USN0_MYTED</name>
<dbReference type="SUPFAM" id="SSF101898">
    <property type="entry name" value="NHL repeat"/>
    <property type="match status" value="1"/>
</dbReference>
<dbReference type="Gene3D" id="2.120.10.30">
    <property type="entry name" value="TolB, C-terminal domain"/>
    <property type="match status" value="1"/>
</dbReference>
<gene>
    <name evidence="4" type="ORF">MEDL_57411</name>
</gene>
<proteinExistence type="predicted"/>
<dbReference type="InterPro" id="IPR011042">
    <property type="entry name" value="6-blade_b-propeller_TolB-like"/>
</dbReference>
<sequence length="622" mass="70185">MSKPGKFCTPCQLAHNESNPATNWCPSCQESLCSKCSGCHKVQTSTKSHQLNSIEEVQMLPSVALSINVMCDKHNMKLDCFCSFHNEPCCVQCISRNHPDCRPPISSLENIVKNSKQSSTVKKLEDSACSVVETLDILKQDQVQYYDKVKKQRQKLESEVKEFRKSISSCLDVFEKRLIESIAKSSDCCKNELTEKYNELDALTVQCTSIRDNISNMKQFASDLQMFLGTISLQKRLDSIGSSISGIGKKLGMYKIQFTRDLDIKHFESFVEEFADTRIICENHYDSKFSQAQTWTAKSRKDQRGTSAKGAKSASIRGGEGKSLETKDSKRVINPKSRVPEFETTRFSSTTKLTLQQKFVTESTDYININGCTILSNGELLFTEYENKCLVVYQSDGVKSRTIKLFDNPWDVCEVANKTVALNFPVRSTIQVIEISSSKGKVMESFCTSDGICTAITFNDPNLIVAIQKVGFQIFDLKGKLVKTIEMKFHDAKYITFHSSRLFYTDWKKNEVVCCDLEQRIYWKFKRSDLKCPSGICVDYEGNILVVGTSSGNILKIKRDGKSAEEILRTEGSFNSPTGIFIGKQKELDIVSTNVSIRYRQNIQHGHPIISRKPATVLQPKS</sequence>
<dbReference type="Proteomes" id="UP000683360">
    <property type="component" value="Unassembled WGS sequence"/>
</dbReference>
<feature type="region of interest" description="Disordered" evidence="2">
    <location>
        <begin position="296"/>
        <end position="330"/>
    </location>
</feature>
<dbReference type="AlphaFoldDB" id="A0A8S3USN0"/>
<organism evidence="4 5">
    <name type="scientific">Mytilus edulis</name>
    <name type="common">Blue mussel</name>
    <dbReference type="NCBI Taxonomy" id="6550"/>
    <lineage>
        <taxon>Eukaryota</taxon>
        <taxon>Metazoa</taxon>
        <taxon>Spiralia</taxon>
        <taxon>Lophotrochozoa</taxon>
        <taxon>Mollusca</taxon>
        <taxon>Bivalvia</taxon>
        <taxon>Autobranchia</taxon>
        <taxon>Pteriomorphia</taxon>
        <taxon>Mytilida</taxon>
        <taxon>Mytiloidea</taxon>
        <taxon>Mytilidae</taxon>
        <taxon>Mytilinae</taxon>
        <taxon>Mytilus</taxon>
    </lineage>
</organism>
<evidence type="ECO:0000256" key="2">
    <source>
        <dbReference type="SAM" id="MobiDB-lite"/>
    </source>
</evidence>
<evidence type="ECO:0000313" key="4">
    <source>
        <dbReference type="EMBL" id="CAG2245395.1"/>
    </source>
</evidence>
<dbReference type="OrthoDB" id="6052932at2759"/>
<accession>A0A8S3USN0</accession>
<keyword evidence="1" id="KW-0863">Zinc-finger</keyword>
<dbReference type="GO" id="GO:0008270">
    <property type="term" value="F:zinc ion binding"/>
    <property type="evidence" value="ECO:0007669"/>
    <property type="project" value="UniProtKB-KW"/>
</dbReference>
<keyword evidence="1" id="KW-0862">Zinc</keyword>